<evidence type="ECO:0000256" key="7">
    <source>
        <dbReference type="ARBA" id="ARBA00022603"/>
    </source>
</evidence>
<dbReference type="InterPro" id="IPR006700">
    <property type="entry name" value="RsmE"/>
</dbReference>
<dbReference type="SUPFAM" id="SSF75217">
    <property type="entry name" value="alpha/beta knot"/>
    <property type="match status" value="1"/>
</dbReference>
<dbReference type="SUPFAM" id="SSF88697">
    <property type="entry name" value="PUA domain-like"/>
    <property type="match status" value="1"/>
</dbReference>
<dbReference type="Gene3D" id="3.40.1280.10">
    <property type="match status" value="1"/>
</dbReference>
<evidence type="ECO:0000259" key="14">
    <source>
        <dbReference type="Pfam" id="PF20260"/>
    </source>
</evidence>
<keyword evidence="8 12" id="KW-0808">Transferase</keyword>
<proteinExistence type="inferred from homology"/>
<dbReference type="NCBIfam" id="NF008691">
    <property type="entry name" value="PRK11713.1-4"/>
    <property type="match status" value="1"/>
</dbReference>
<keyword evidence="7 12" id="KW-0489">Methyltransferase</keyword>
<dbReference type="EMBL" id="MQMG01000040">
    <property type="protein sequence ID" value="OKO91278.1"/>
    <property type="molecule type" value="Genomic_DNA"/>
</dbReference>
<dbReference type="AlphaFoldDB" id="A0A1Q5STF1"/>
<comment type="subcellular location">
    <subcellularLocation>
        <location evidence="1 12">Cytoplasm</location>
    </subcellularLocation>
</comment>
<evidence type="ECO:0000256" key="2">
    <source>
        <dbReference type="ARBA" id="ARBA00005528"/>
    </source>
</evidence>
<protein>
    <recommendedName>
        <fullName evidence="4 12">Ribosomal RNA small subunit methyltransferase E</fullName>
        <ecNumber evidence="3 12">2.1.1.193</ecNumber>
    </recommendedName>
</protein>
<dbReference type="Proteomes" id="UP000186030">
    <property type="component" value="Unassembled WGS sequence"/>
</dbReference>
<keyword evidence="9 12" id="KW-0949">S-adenosyl-L-methionine</keyword>
<dbReference type="GO" id="GO:0005737">
    <property type="term" value="C:cytoplasm"/>
    <property type="evidence" value="ECO:0007669"/>
    <property type="project" value="UniProtKB-SubCell"/>
</dbReference>
<dbReference type="PANTHER" id="PTHR30027:SF3">
    <property type="entry name" value="16S RRNA (URACIL(1498)-N(3))-METHYLTRANSFERASE"/>
    <property type="match status" value="1"/>
</dbReference>
<feature type="domain" description="Ribosomal RNA small subunit methyltransferase E methyltransferase" evidence="13">
    <location>
        <begin position="75"/>
        <end position="244"/>
    </location>
</feature>
<organism evidence="15 16">
    <name type="scientific">Geobacillus proteiniphilus</name>
    <dbReference type="NCBI Taxonomy" id="860353"/>
    <lineage>
        <taxon>Bacteria</taxon>
        <taxon>Bacillati</taxon>
        <taxon>Bacillota</taxon>
        <taxon>Bacilli</taxon>
        <taxon>Bacillales</taxon>
        <taxon>Anoxybacillaceae</taxon>
        <taxon>Geobacillus</taxon>
    </lineage>
</organism>
<evidence type="ECO:0000313" key="16">
    <source>
        <dbReference type="Proteomes" id="UP000186030"/>
    </source>
</evidence>
<dbReference type="NCBIfam" id="TIGR00046">
    <property type="entry name" value="RsmE family RNA methyltransferase"/>
    <property type="match status" value="1"/>
</dbReference>
<dbReference type="Gene3D" id="2.40.240.20">
    <property type="entry name" value="Hypothetical PUA domain-like, domain 1"/>
    <property type="match status" value="1"/>
</dbReference>
<comment type="caution">
    <text evidence="15">The sequence shown here is derived from an EMBL/GenBank/DDBJ whole genome shotgun (WGS) entry which is preliminary data.</text>
</comment>
<dbReference type="InterPro" id="IPR029028">
    <property type="entry name" value="Alpha/beta_knot_MTases"/>
</dbReference>
<dbReference type="InterPro" id="IPR046886">
    <property type="entry name" value="RsmE_MTase_dom"/>
</dbReference>
<dbReference type="EC" id="2.1.1.193" evidence="3 12"/>
<dbReference type="CDD" id="cd18084">
    <property type="entry name" value="RsmE-like"/>
    <property type="match status" value="1"/>
</dbReference>
<evidence type="ECO:0000313" key="15">
    <source>
        <dbReference type="EMBL" id="OKO91278.1"/>
    </source>
</evidence>
<dbReference type="PIRSF" id="PIRSF015601">
    <property type="entry name" value="MTase_slr0722"/>
    <property type="match status" value="1"/>
</dbReference>
<evidence type="ECO:0000256" key="6">
    <source>
        <dbReference type="ARBA" id="ARBA00022552"/>
    </source>
</evidence>
<comment type="similarity">
    <text evidence="2 12">Belongs to the RNA methyltransferase RsmE family.</text>
</comment>
<dbReference type="InterPro" id="IPR015947">
    <property type="entry name" value="PUA-like_sf"/>
</dbReference>
<evidence type="ECO:0000256" key="4">
    <source>
        <dbReference type="ARBA" id="ARBA00013673"/>
    </source>
</evidence>
<sequence length="260" mass="28721">MAVQRYFVSGQAQQGGIVAISGDDAHHIARVMRMKPGDGIICVFPDGRTAVCEIEQIANEHVQARIVQWKKERSELPVRIYIAQGLPKGEKWELVIQKGTELGAAGFLPFEAARSVVKWDAKKAEKKVERWRKIAKEAAEQAERTVVPDVRAPLSFVELLAFGQTVDVRLFAYEKEARNARHAALPALLSRLRPGGALLAVFGPEGGFSPEEAEQLRQHGFSPCSLGPRILRTETAPLYLLSAASYEWELRAPSGEAERA</sequence>
<evidence type="ECO:0000256" key="9">
    <source>
        <dbReference type="ARBA" id="ARBA00022691"/>
    </source>
</evidence>
<dbReference type="GO" id="GO:0070475">
    <property type="term" value="P:rRNA base methylation"/>
    <property type="evidence" value="ECO:0007669"/>
    <property type="project" value="TreeGrafter"/>
</dbReference>
<gene>
    <name evidence="15" type="ORF">BRO54_2816</name>
</gene>
<evidence type="ECO:0000259" key="13">
    <source>
        <dbReference type="Pfam" id="PF04452"/>
    </source>
</evidence>
<dbReference type="GO" id="GO:0070042">
    <property type="term" value="F:rRNA (uridine-N3-)-methyltransferase activity"/>
    <property type="evidence" value="ECO:0007669"/>
    <property type="project" value="TreeGrafter"/>
</dbReference>
<comment type="catalytic activity">
    <reaction evidence="11 12">
        <text>uridine(1498) in 16S rRNA + S-adenosyl-L-methionine = N(3)-methyluridine(1498) in 16S rRNA + S-adenosyl-L-homocysteine + H(+)</text>
        <dbReference type="Rhea" id="RHEA:42920"/>
        <dbReference type="Rhea" id="RHEA-COMP:10283"/>
        <dbReference type="Rhea" id="RHEA-COMP:10284"/>
        <dbReference type="ChEBI" id="CHEBI:15378"/>
        <dbReference type="ChEBI" id="CHEBI:57856"/>
        <dbReference type="ChEBI" id="CHEBI:59789"/>
        <dbReference type="ChEBI" id="CHEBI:65315"/>
        <dbReference type="ChEBI" id="CHEBI:74502"/>
        <dbReference type="EC" id="2.1.1.193"/>
    </reaction>
</comment>
<evidence type="ECO:0000256" key="10">
    <source>
        <dbReference type="ARBA" id="ARBA00025699"/>
    </source>
</evidence>
<dbReference type="NCBIfam" id="NF008692">
    <property type="entry name" value="PRK11713.1-5"/>
    <property type="match status" value="1"/>
</dbReference>
<evidence type="ECO:0000256" key="11">
    <source>
        <dbReference type="ARBA" id="ARBA00047944"/>
    </source>
</evidence>
<feature type="domain" description="Ribosomal RNA small subunit methyltransferase E PUA-like" evidence="14">
    <location>
        <begin position="20"/>
        <end position="66"/>
    </location>
</feature>
<evidence type="ECO:0000256" key="8">
    <source>
        <dbReference type="ARBA" id="ARBA00022679"/>
    </source>
</evidence>
<accession>A0A1Q5STF1</accession>
<reference evidence="15 16" key="1">
    <citation type="submission" date="2016-11" db="EMBL/GenBank/DDBJ databases">
        <authorList>
            <person name="Kadnikov V."/>
            <person name="Nazina T."/>
        </authorList>
    </citation>
    <scope>NUCLEOTIDE SEQUENCE [LARGE SCALE GENOMIC DNA]</scope>
    <source>
        <strain evidence="15 16">1017</strain>
    </source>
</reference>
<evidence type="ECO:0000256" key="5">
    <source>
        <dbReference type="ARBA" id="ARBA00022490"/>
    </source>
</evidence>
<evidence type="ECO:0000256" key="1">
    <source>
        <dbReference type="ARBA" id="ARBA00004496"/>
    </source>
</evidence>
<name>A0A1Q5STF1_9BACL</name>
<dbReference type="Pfam" id="PF20260">
    <property type="entry name" value="PUA_4"/>
    <property type="match status" value="1"/>
</dbReference>
<dbReference type="PANTHER" id="PTHR30027">
    <property type="entry name" value="RIBOSOMAL RNA SMALL SUBUNIT METHYLTRANSFERASE E"/>
    <property type="match status" value="1"/>
</dbReference>
<dbReference type="InterPro" id="IPR029026">
    <property type="entry name" value="tRNA_m1G_MTases_N"/>
</dbReference>
<dbReference type="InterPro" id="IPR046887">
    <property type="entry name" value="RsmE_PUA-like"/>
</dbReference>
<reference evidence="16" key="2">
    <citation type="submission" date="2017-01" db="EMBL/GenBank/DDBJ databases">
        <title>Genome sequencing and annotation of Geobacillus sp. 1017, a Hydrocarbon-Oxidizing Thermophilic Bacterium Isolated from a Heavy Oil Reservoir (China).</title>
        <authorList>
            <person name="Kadnikov V.V."/>
            <person name="Mardanov A.V."/>
            <person name="Poltaraus A.B."/>
            <person name="Sokolova D.S."/>
            <person name="Semenova E.M."/>
            <person name="Ravin N.V."/>
            <person name="Tourova T.P."/>
            <person name="Nazina T.N."/>
        </authorList>
    </citation>
    <scope>NUCLEOTIDE SEQUENCE [LARGE SCALE GENOMIC DNA]</scope>
    <source>
        <strain evidence="16">1017</strain>
    </source>
</reference>
<keyword evidence="5 12" id="KW-0963">Cytoplasm</keyword>
<keyword evidence="6 12" id="KW-0698">rRNA processing</keyword>
<dbReference type="Pfam" id="PF04452">
    <property type="entry name" value="Methyltrans_RNA"/>
    <property type="match status" value="1"/>
</dbReference>
<comment type="function">
    <text evidence="10 12">Specifically methylates the N3 position of the uracil ring of uridine 1498 (m3U1498) in 16S rRNA. Acts on the fully assembled 30S ribosomal subunit.</text>
</comment>
<evidence type="ECO:0000256" key="3">
    <source>
        <dbReference type="ARBA" id="ARBA00012328"/>
    </source>
</evidence>
<evidence type="ECO:0000256" key="12">
    <source>
        <dbReference type="PIRNR" id="PIRNR015601"/>
    </source>
</evidence>